<dbReference type="InterPro" id="IPR001041">
    <property type="entry name" value="2Fe-2S_ferredoxin-type"/>
</dbReference>
<feature type="domain" description="4Fe-4S Mo/W bis-MGD-type" evidence="14">
    <location>
        <begin position="240"/>
        <end position="296"/>
    </location>
</feature>
<evidence type="ECO:0000259" key="13">
    <source>
        <dbReference type="PROSITE" id="PS51085"/>
    </source>
</evidence>
<proteinExistence type="inferred from homology"/>
<feature type="region of interest" description="Disordered" evidence="12">
    <location>
        <begin position="745"/>
        <end position="766"/>
    </location>
</feature>
<evidence type="ECO:0000256" key="9">
    <source>
        <dbReference type="ARBA" id="ARBA00023014"/>
    </source>
</evidence>
<dbReference type="PROSITE" id="PS51669">
    <property type="entry name" value="4FE4S_MOW_BIS_MGD"/>
    <property type="match status" value="1"/>
</dbReference>
<dbReference type="InterPro" id="IPR006656">
    <property type="entry name" value="Mopterin_OxRdtase"/>
</dbReference>
<dbReference type="InterPro" id="IPR006963">
    <property type="entry name" value="Mopterin_OxRdtase_4Fe-4S_dom"/>
</dbReference>
<dbReference type="SUPFAM" id="SSF54862">
    <property type="entry name" value="4Fe-4S ferredoxins"/>
    <property type="match status" value="1"/>
</dbReference>
<evidence type="ECO:0000313" key="17">
    <source>
        <dbReference type="EMBL" id="CAB4976326.1"/>
    </source>
</evidence>
<dbReference type="PROSITE" id="PS51839">
    <property type="entry name" value="4FE4S_HC3"/>
    <property type="match status" value="1"/>
</dbReference>
<dbReference type="Pfam" id="PF04879">
    <property type="entry name" value="Molybdop_Fe4S4"/>
    <property type="match status" value="1"/>
</dbReference>
<dbReference type="InterPro" id="IPR019574">
    <property type="entry name" value="NADH_UbQ_OxRdtase_Gsu_4Fe4S-bd"/>
</dbReference>
<evidence type="ECO:0000256" key="6">
    <source>
        <dbReference type="ARBA" id="ARBA00022723"/>
    </source>
</evidence>
<dbReference type="Pfam" id="PF22117">
    <property type="entry name" value="Fer4_Nqo3"/>
    <property type="match status" value="1"/>
</dbReference>
<evidence type="ECO:0000313" key="16">
    <source>
        <dbReference type="EMBL" id="CAB4920204.1"/>
    </source>
</evidence>
<dbReference type="PANTHER" id="PTHR43105">
    <property type="entry name" value="RESPIRATORY NITRATE REDUCTASE"/>
    <property type="match status" value="1"/>
</dbReference>
<dbReference type="NCBIfam" id="TIGR01973">
    <property type="entry name" value="NuoG"/>
    <property type="match status" value="1"/>
</dbReference>
<dbReference type="GO" id="GO:0008137">
    <property type="term" value="F:NADH dehydrogenase (ubiquinone) activity"/>
    <property type="evidence" value="ECO:0007669"/>
    <property type="project" value="InterPro"/>
</dbReference>
<accession>A0A6J7HJY8</accession>
<dbReference type="InterPro" id="IPR010228">
    <property type="entry name" value="NADH_UbQ_OxRdtase_Gsu"/>
</dbReference>
<dbReference type="Pfam" id="PF01568">
    <property type="entry name" value="Molydop_binding"/>
    <property type="match status" value="1"/>
</dbReference>
<dbReference type="InterPro" id="IPR006657">
    <property type="entry name" value="MoPterin_dinucl-bd_dom"/>
</dbReference>
<dbReference type="PROSITE" id="PS00642">
    <property type="entry name" value="COMPLEX1_75K_2"/>
    <property type="match status" value="1"/>
</dbReference>
<dbReference type="GO" id="GO:0048038">
    <property type="term" value="F:quinone binding"/>
    <property type="evidence" value="ECO:0007669"/>
    <property type="project" value="UniProtKB-KW"/>
</dbReference>
<keyword evidence="4" id="KW-0001">2Fe-2S</keyword>
<evidence type="ECO:0000256" key="3">
    <source>
        <dbReference type="ARBA" id="ARBA00022485"/>
    </source>
</evidence>
<dbReference type="GO" id="GO:0046872">
    <property type="term" value="F:metal ion binding"/>
    <property type="evidence" value="ECO:0007669"/>
    <property type="project" value="UniProtKB-KW"/>
</dbReference>
<dbReference type="InterPro" id="IPR009010">
    <property type="entry name" value="Asp_de-COase-like_dom_sf"/>
</dbReference>
<reference evidence="16" key="1">
    <citation type="submission" date="2020-05" db="EMBL/GenBank/DDBJ databases">
        <authorList>
            <person name="Chiriac C."/>
            <person name="Salcher M."/>
            <person name="Ghai R."/>
            <person name="Kavagutti S V."/>
        </authorList>
    </citation>
    <scope>NUCLEOTIDE SEQUENCE</scope>
</reference>
<evidence type="ECO:0000256" key="11">
    <source>
        <dbReference type="ARBA" id="ARBA00034078"/>
    </source>
</evidence>
<dbReference type="SMART" id="SM00929">
    <property type="entry name" value="NADH-G_4Fe-4S_3"/>
    <property type="match status" value="1"/>
</dbReference>
<evidence type="ECO:0000256" key="10">
    <source>
        <dbReference type="ARBA" id="ARBA00023027"/>
    </source>
</evidence>
<dbReference type="Gene3D" id="3.30.70.20">
    <property type="match status" value="1"/>
</dbReference>
<comment type="cofactor">
    <cofactor evidence="1">
        <name>[4Fe-4S] cluster</name>
        <dbReference type="ChEBI" id="CHEBI:49883"/>
    </cofactor>
</comment>
<dbReference type="GO" id="GO:0042773">
    <property type="term" value="P:ATP synthesis coupled electron transport"/>
    <property type="evidence" value="ECO:0007669"/>
    <property type="project" value="InterPro"/>
</dbReference>
<dbReference type="EMBL" id="CAFBOF010000014">
    <property type="protein sequence ID" value="CAB4976326.1"/>
    <property type="molecule type" value="Genomic_DNA"/>
</dbReference>
<evidence type="ECO:0000256" key="8">
    <source>
        <dbReference type="ARBA" id="ARBA00023004"/>
    </source>
</evidence>
<feature type="domain" description="4Fe-4S His(Cys)3-ligated-type" evidence="15">
    <location>
        <begin position="102"/>
        <end position="141"/>
    </location>
</feature>
<dbReference type="GO" id="GO:0003954">
    <property type="term" value="F:NADH dehydrogenase activity"/>
    <property type="evidence" value="ECO:0007669"/>
    <property type="project" value="TreeGrafter"/>
</dbReference>
<dbReference type="GO" id="GO:0051539">
    <property type="term" value="F:4 iron, 4 sulfur cluster binding"/>
    <property type="evidence" value="ECO:0007669"/>
    <property type="project" value="UniProtKB-KW"/>
</dbReference>
<dbReference type="SUPFAM" id="SSF54292">
    <property type="entry name" value="2Fe-2S ferredoxin-like"/>
    <property type="match status" value="1"/>
</dbReference>
<dbReference type="PROSITE" id="PS00641">
    <property type="entry name" value="COMPLEX1_75K_1"/>
    <property type="match status" value="1"/>
</dbReference>
<name>A0A6J7HJY8_9ZZZZ</name>
<dbReference type="Gene3D" id="3.40.228.10">
    <property type="entry name" value="Dimethylsulfoxide Reductase, domain 2"/>
    <property type="match status" value="1"/>
</dbReference>
<keyword evidence="8" id="KW-0408">Iron</keyword>
<dbReference type="EMBL" id="CAFBMM010000141">
    <property type="protein sequence ID" value="CAB4920204.1"/>
    <property type="molecule type" value="Genomic_DNA"/>
</dbReference>
<comment type="cofactor">
    <cofactor evidence="11">
        <name>[2Fe-2S] cluster</name>
        <dbReference type="ChEBI" id="CHEBI:190135"/>
    </cofactor>
</comment>
<dbReference type="GO" id="GO:0043546">
    <property type="term" value="F:molybdopterin cofactor binding"/>
    <property type="evidence" value="ECO:0007669"/>
    <property type="project" value="InterPro"/>
</dbReference>
<dbReference type="InterPro" id="IPR000283">
    <property type="entry name" value="NADH_UbQ_OxRdtase_75kDa_su_CS"/>
</dbReference>
<dbReference type="SUPFAM" id="SSF50692">
    <property type="entry name" value="ADC-like"/>
    <property type="match status" value="1"/>
</dbReference>
<evidence type="ECO:0000256" key="5">
    <source>
        <dbReference type="ARBA" id="ARBA00022719"/>
    </source>
</evidence>
<keyword evidence="6" id="KW-0479">Metal-binding</keyword>
<keyword evidence="7" id="KW-1278">Translocase</keyword>
<dbReference type="CDD" id="cd00207">
    <property type="entry name" value="fer2"/>
    <property type="match status" value="1"/>
</dbReference>
<feature type="domain" description="2Fe-2S ferredoxin-type" evidence="13">
    <location>
        <begin position="24"/>
        <end position="102"/>
    </location>
</feature>
<evidence type="ECO:0000256" key="7">
    <source>
        <dbReference type="ARBA" id="ARBA00022967"/>
    </source>
</evidence>
<dbReference type="GO" id="GO:0016020">
    <property type="term" value="C:membrane"/>
    <property type="evidence" value="ECO:0007669"/>
    <property type="project" value="InterPro"/>
</dbReference>
<dbReference type="PROSITE" id="PS00643">
    <property type="entry name" value="COMPLEX1_75K_3"/>
    <property type="match status" value="1"/>
</dbReference>
<dbReference type="GO" id="GO:0051537">
    <property type="term" value="F:2 iron, 2 sulfur cluster binding"/>
    <property type="evidence" value="ECO:0007669"/>
    <property type="project" value="UniProtKB-KW"/>
</dbReference>
<comment type="similarity">
    <text evidence="2">Belongs to the complex I 75 kDa subunit family.</text>
</comment>
<sequence>MSSIPISQWPSEYKYSAPVAGDTEMVNVTIDGVEVQAPRGELLIKVAQDYGTYIPRFCYHERMKPVGMCRMCLVEVEGMRGLQISCATPVVEGMVVTTQSPDVKEAQDGVLEFLLINHPLDCPVCDRGGECPLQDQTLAFGPGESRFVEEKRHFEKPIPISDLVLLDRERCIQCGRCTRFAAEVAGDPLIDFGGRGSSTEVITYPGAPFSSNFSGNVVQICPVGALTARSYRFKARPWDLSAVETSCQSCSVGCRGVLDSASNRLVRFLGVDSEPVNHGWLCDKGRYGYEWVHAKDRLNIPLVARGGGLVPESWPQALELATSVIRDVFDKHGAKAIGVLGGAQGTNEDAYAWARLAKGVIGTDNVDAQLGDGLPAEVVIGMERATIADLDSARAIVLLGPDLKEELPVLYLRVRRAAVDLGVPLVDIGASNTGLTPYAQAVLRHLPGDPEAVTEKLAAALAGQPTRPDELRPLLEAIDKRALIQKEGPVVVVLGRSSVAEAADATVRAAAILAQAGISAKFLSALPTANVHGALDLGLAPGFLPGRVTLAAGRDELAKTWARVPEEQGLGAAEILASAASGEIKLLVLLNCDPIADFPDGQLAKDALKNVEHVISLNSFTNESMRHADVVFPITVWGEQRGSISNIEGRVSRLGRKITPDGSTMEPWRIATELAARLGHEIDLESFTEVQDEIAQVAPAFVGVDSKLISWARDGAVLPVADHAAEITLALSSLDQNKRSAGVSWEPIPTSGEDTPDNGAVPPAVISPPRPAQALYSWAKQAPERTAALADSYSLRLVASRTLYGNDLITTQSPSLARLATVTAQLRVNERERDRLGVADGEVVRVISSRSSIELPLVVDPNVPERVALVATNRDAPGASDLVDINESVTDLRIETLSKPVIKES</sequence>
<dbReference type="Gene3D" id="3.10.20.740">
    <property type="match status" value="1"/>
</dbReference>
<dbReference type="Pfam" id="PF00384">
    <property type="entry name" value="Molybdopterin"/>
    <property type="match status" value="1"/>
</dbReference>
<dbReference type="PANTHER" id="PTHR43105:SF12">
    <property type="entry name" value="NADH-QUINONE OXIDOREDUCTASE SUBUNIT G"/>
    <property type="match status" value="1"/>
</dbReference>
<dbReference type="PIRSF" id="PIRSF036643">
    <property type="entry name" value="FDH_alpha"/>
    <property type="match status" value="1"/>
</dbReference>
<dbReference type="Gene3D" id="2.40.40.20">
    <property type="match status" value="1"/>
</dbReference>
<dbReference type="Gene3D" id="3.40.50.740">
    <property type="match status" value="2"/>
</dbReference>
<dbReference type="AlphaFoldDB" id="A0A6J7HJY8"/>
<evidence type="ECO:0000259" key="15">
    <source>
        <dbReference type="PROSITE" id="PS51839"/>
    </source>
</evidence>
<keyword evidence="5" id="KW-0874">Quinone</keyword>
<gene>
    <name evidence="16" type="ORF">UFOPK3605_01617</name>
    <name evidence="17" type="ORF">UFOPK3897_00832</name>
</gene>
<dbReference type="Pfam" id="PF13510">
    <property type="entry name" value="Fer2_4"/>
    <property type="match status" value="1"/>
</dbReference>
<dbReference type="Gene3D" id="2.20.25.90">
    <property type="entry name" value="ADC-like domains"/>
    <property type="match status" value="1"/>
</dbReference>
<keyword evidence="9" id="KW-0411">Iron-sulfur</keyword>
<dbReference type="FunFam" id="3.30.70.20:FF:000002">
    <property type="entry name" value="NADH-ubiquinone oxidoreductase 75 kDa subunit"/>
    <property type="match status" value="1"/>
</dbReference>
<keyword evidence="10" id="KW-0520">NAD</keyword>
<dbReference type="PROSITE" id="PS51085">
    <property type="entry name" value="2FE2S_FER_2"/>
    <property type="match status" value="1"/>
</dbReference>
<evidence type="ECO:0000256" key="12">
    <source>
        <dbReference type="SAM" id="MobiDB-lite"/>
    </source>
</evidence>
<organism evidence="16">
    <name type="scientific">freshwater metagenome</name>
    <dbReference type="NCBI Taxonomy" id="449393"/>
    <lineage>
        <taxon>unclassified sequences</taxon>
        <taxon>metagenomes</taxon>
        <taxon>ecological metagenomes</taxon>
    </lineage>
</organism>
<keyword evidence="3" id="KW-0004">4Fe-4S</keyword>
<dbReference type="InterPro" id="IPR050123">
    <property type="entry name" value="Prok_molybdopt-oxidoreductase"/>
</dbReference>
<dbReference type="SMART" id="SM00926">
    <property type="entry name" value="Molybdop_Fe4S4"/>
    <property type="match status" value="1"/>
</dbReference>
<dbReference type="Pfam" id="PF10588">
    <property type="entry name" value="NADH-G_4Fe-4S_3"/>
    <property type="match status" value="1"/>
</dbReference>
<evidence type="ECO:0000256" key="4">
    <source>
        <dbReference type="ARBA" id="ARBA00022714"/>
    </source>
</evidence>
<dbReference type="InterPro" id="IPR054351">
    <property type="entry name" value="NADH_UbQ_OxRdtase_ferredoxin"/>
</dbReference>
<dbReference type="FunFam" id="3.10.20.740:FF:000001">
    <property type="entry name" value="NADH-quinone oxidoreductase subunit G"/>
    <property type="match status" value="1"/>
</dbReference>
<evidence type="ECO:0000256" key="2">
    <source>
        <dbReference type="ARBA" id="ARBA00005404"/>
    </source>
</evidence>
<dbReference type="SUPFAM" id="SSF53706">
    <property type="entry name" value="Formate dehydrogenase/DMSO reductase, domains 1-3"/>
    <property type="match status" value="1"/>
</dbReference>
<evidence type="ECO:0000256" key="1">
    <source>
        <dbReference type="ARBA" id="ARBA00001966"/>
    </source>
</evidence>
<protein>
    <submittedName>
        <fullName evidence="16">Unannotated protein</fullName>
    </submittedName>
</protein>
<dbReference type="InterPro" id="IPR036010">
    <property type="entry name" value="2Fe-2S_ferredoxin-like_sf"/>
</dbReference>
<evidence type="ECO:0000259" key="14">
    <source>
        <dbReference type="PROSITE" id="PS51669"/>
    </source>
</evidence>